<dbReference type="EMBL" id="LJZR01000049">
    <property type="protein sequence ID" value="KPQ32670.1"/>
    <property type="molecule type" value="Genomic_DNA"/>
</dbReference>
<keyword evidence="5 7" id="KW-1133">Transmembrane helix</keyword>
<dbReference type="AlphaFoldDB" id="A0A0P7YQZ0"/>
<protein>
    <submittedName>
        <fullName evidence="9">Peptide/nickel transport system permease protein</fullName>
    </submittedName>
</protein>
<evidence type="ECO:0000256" key="6">
    <source>
        <dbReference type="ARBA" id="ARBA00023136"/>
    </source>
</evidence>
<evidence type="ECO:0000259" key="8">
    <source>
        <dbReference type="PROSITE" id="PS50928"/>
    </source>
</evidence>
<dbReference type="GO" id="GO:0055085">
    <property type="term" value="P:transmembrane transport"/>
    <property type="evidence" value="ECO:0007669"/>
    <property type="project" value="InterPro"/>
</dbReference>
<name>A0A0P7YQZ0_9CYAN</name>
<evidence type="ECO:0000313" key="9">
    <source>
        <dbReference type="EMBL" id="KPQ32670.1"/>
    </source>
</evidence>
<feature type="domain" description="ABC transmembrane type-1" evidence="8">
    <location>
        <begin position="126"/>
        <end position="337"/>
    </location>
</feature>
<evidence type="ECO:0000313" key="10">
    <source>
        <dbReference type="Proteomes" id="UP000050465"/>
    </source>
</evidence>
<comment type="similarity">
    <text evidence="7">Belongs to the binding-protein-dependent transport system permease family.</text>
</comment>
<proteinExistence type="inferred from homology"/>
<evidence type="ECO:0000256" key="5">
    <source>
        <dbReference type="ARBA" id="ARBA00022989"/>
    </source>
</evidence>
<keyword evidence="2 7" id="KW-0813">Transport</keyword>
<dbReference type="InterPro" id="IPR000515">
    <property type="entry name" value="MetI-like"/>
</dbReference>
<sequence>MSSSLQSPASPIAPFRRVASLIRGFFFGETTLYILKRLFQAALTLLLASALSFLVVQLAPGDFLTPFRQSTEMSPETLAQLSADFGLDKPLWVQYLSWLRQAVTRFDFGISFAYQRPALELLWERVPNTLLLSAASILVTWAIAIPLGIVSAVNYNRWPDRFLRLFSYIGQGFPTLITGILLLFFAQLVAPLFPVGGRTSLFHDDLNWIGKILDVSWHLILPTLALSITSYAGLQRIARGQLLDVLRQDYIQTARAKGLPENKVIYVHALRNAINPLITLLGFEFSSLLSGSFIVETYFSWPGLGTLTLEAVQKQDLYLIMASLVLGAVMLIVGNLLADLALAFVDPRIKLSRMN</sequence>
<feature type="transmembrane region" description="Helical" evidence="7">
    <location>
        <begin position="319"/>
        <end position="345"/>
    </location>
</feature>
<keyword evidence="4 7" id="KW-0812">Transmembrane</keyword>
<dbReference type="Proteomes" id="UP000050465">
    <property type="component" value="Unassembled WGS sequence"/>
</dbReference>
<feature type="transmembrane region" description="Helical" evidence="7">
    <location>
        <begin position="130"/>
        <end position="155"/>
    </location>
</feature>
<comment type="subcellular location">
    <subcellularLocation>
        <location evidence="1 7">Cell membrane</location>
        <topology evidence="1 7">Multi-pass membrane protein</topology>
    </subcellularLocation>
</comment>
<feature type="transmembrane region" description="Helical" evidence="7">
    <location>
        <begin position="215"/>
        <end position="234"/>
    </location>
</feature>
<feature type="transmembrane region" description="Helical" evidence="7">
    <location>
        <begin position="176"/>
        <end position="195"/>
    </location>
</feature>
<evidence type="ECO:0000256" key="4">
    <source>
        <dbReference type="ARBA" id="ARBA00022692"/>
    </source>
</evidence>
<evidence type="ECO:0000256" key="7">
    <source>
        <dbReference type="RuleBase" id="RU363032"/>
    </source>
</evidence>
<evidence type="ECO:0000256" key="2">
    <source>
        <dbReference type="ARBA" id="ARBA00022448"/>
    </source>
</evidence>
<keyword evidence="3" id="KW-1003">Cell membrane</keyword>
<dbReference type="CDD" id="cd06261">
    <property type="entry name" value="TM_PBP2"/>
    <property type="match status" value="1"/>
</dbReference>
<feature type="transmembrane region" description="Helical" evidence="7">
    <location>
        <begin position="277"/>
        <end position="299"/>
    </location>
</feature>
<dbReference type="Pfam" id="PF00528">
    <property type="entry name" value="BPD_transp_1"/>
    <property type="match status" value="1"/>
</dbReference>
<keyword evidence="6 7" id="KW-0472">Membrane</keyword>
<dbReference type="PANTHER" id="PTHR30465:SF0">
    <property type="entry name" value="OLIGOPEPTIDE TRANSPORT SYSTEM PERMEASE PROTEIN APPB"/>
    <property type="match status" value="1"/>
</dbReference>
<comment type="caution">
    <text evidence="9">The sequence shown here is derived from an EMBL/GenBank/DDBJ whole genome shotgun (WGS) entry which is preliminary data.</text>
</comment>
<organism evidence="9 10">
    <name type="scientific">Phormidesmis priestleyi Ana</name>
    <dbReference type="NCBI Taxonomy" id="1666911"/>
    <lineage>
        <taxon>Bacteria</taxon>
        <taxon>Bacillati</taxon>
        <taxon>Cyanobacteriota</taxon>
        <taxon>Cyanophyceae</taxon>
        <taxon>Leptolyngbyales</taxon>
        <taxon>Leptolyngbyaceae</taxon>
        <taxon>Phormidesmis</taxon>
    </lineage>
</organism>
<accession>A0A0P7YQZ0</accession>
<gene>
    <name evidence="9" type="ORF">HLUCCA11_20855</name>
</gene>
<dbReference type="Pfam" id="PF19300">
    <property type="entry name" value="BPD_transp_1_N"/>
    <property type="match status" value="1"/>
</dbReference>
<dbReference type="InterPro" id="IPR045621">
    <property type="entry name" value="BPD_transp_1_N"/>
</dbReference>
<evidence type="ECO:0000256" key="1">
    <source>
        <dbReference type="ARBA" id="ARBA00004651"/>
    </source>
</evidence>
<dbReference type="Gene3D" id="1.10.3720.10">
    <property type="entry name" value="MetI-like"/>
    <property type="match status" value="1"/>
</dbReference>
<dbReference type="GO" id="GO:0005886">
    <property type="term" value="C:plasma membrane"/>
    <property type="evidence" value="ECO:0007669"/>
    <property type="project" value="UniProtKB-SubCell"/>
</dbReference>
<reference evidence="9 10" key="1">
    <citation type="submission" date="2015-09" db="EMBL/GenBank/DDBJ databases">
        <title>Identification and resolution of microdiversity through metagenomic sequencing of parallel consortia.</title>
        <authorList>
            <person name="Nelson W.C."/>
            <person name="Romine M.F."/>
            <person name="Lindemann S.R."/>
        </authorList>
    </citation>
    <scope>NUCLEOTIDE SEQUENCE [LARGE SCALE GENOMIC DNA]</scope>
    <source>
        <strain evidence="9">Ana</strain>
    </source>
</reference>
<dbReference type="STRING" id="1666911.HLUCCA11_20855"/>
<dbReference type="PROSITE" id="PS50928">
    <property type="entry name" value="ABC_TM1"/>
    <property type="match status" value="1"/>
</dbReference>
<evidence type="ECO:0000256" key="3">
    <source>
        <dbReference type="ARBA" id="ARBA00022475"/>
    </source>
</evidence>
<dbReference type="PATRIC" id="fig|1666911.3.peg.3116"/>
<dbReference type="PANTHER" id="PTHR30465">
    <property type="entry name" value="INNER MEMBRANE ABC TRANSPORTER"/>
    <property type="match status" value="1"/>
</dbReference>
<feature type="transmembrane region" description="Helical" evidence="7">
    <location>
        <begin position="38"/>
        <end position="59"/>
    </location>
</feature>
<dbReference type="InterPro" id="IPR035906">
    <property type="entry name" value="MetI-like_sf"/>
</dbReference>
<dbReference type="SUPFAM" id="SSF161098">
    <property type="entry name" value="MetI-like"/>
    <property type="match status" value="1"/>
</dbReference>